<dbReference type="InterPro" id="IPR009057">
    <property type="entry name" value="Homeodomain-like_sf"/>
</dbReference>
<dbReference type="Pfam" id="PF12833">
    <property type="entry name" value="HTH_18"/>
    <property type="match status" value="1"/>
</dbReference>
<dbReference type="PROSITE" id="PS00041">
    <property type="entry name" value="HTH_ARAC_FAMILY_1"/>
    <property type="match status" value="1"/>
</dbReference>
<dbReference type="InterPro" id="IPR020449">
    <property type="entry name" value="Tscrpt_reg_AraC-type_HTH"/>
</dbReference>
<dbReference type="Gene3D" id="2.60.120.10">
    <property type="entry name" value="Jelly Rolls"/>
    <property type="match status" value="1"/>
</dbReference>
<keyword evidence="2" id="KW-0238">DNA-binding</keyword>
<evidence type="ECO:0000256" key="3">
    <source>
        <dbReference type="ARBA" id="ARBA00023163"/>
    </source>
</evidence>
<dbReference type="Pfam" id="PF07883">
    <property type="entry name" value="Cupin_2"/>
    <property type="match status" value="1"/>
</dbReference>
<evidence type="ECO:0000259" key="4">
    <source>
        <dbReference type="PROSITE" id="PS01124"/>
    </source>
</evidence>
<feature type="domain" description="HTH araC/xylS-type" evidence="4">
    <location>
        <begin position="155"/>
        <end position="252"/>
    </location>
</feature>
<proteinExistence type="predicted"/>
<protein>
    <submittedName>
        <fullName evidence="5">Helix-turn-helix transcriptional regulator</fullName>
    </submittedName>
</protein>
<dbReference type="PANTHER" id="PTHR11019:SF159">
    <property type="entry name" value="TRANSCRIPTIONAL REGULATOR-RELATED"/>
    <property type="match status" value="1"/>
</dbReference>
<dbReference type="InterPro" id="IPR014710">
    <property type="entry name" value="RmlC-like_jellyroll"/>
</dbReference>
<evidence type="ECO:0000256" key="1">
    <source>
        <dbReference type="ARBA" id="ARBA00023015"/>
    </source>
</evidence>
<dbReference type="Proteomes" id="UP000706039">
    <property type="component" value="Unassembled WGS sequence"/>
</dbReference>
<dbReference type="PRINTS" id="PR00032">
    <property type="entry name" value="HTHARAC"/>
</dbReference>
<sequence>MIRSEDVISDELPVVGLGNEYISGFVDPMHSHPKAQLLYAISGVMEVTTERCSFIIPTNRAMWIPTDCRHEVRYRGSASLRTLYIDNVYDLEPSKCRVLEVSNLLRALIVEAVGFSCDYDVDSREGRIVGVLLEEIRRMSTISYHVTIPTDRRLARVCRAILDNPADARVIDDWASLVGMSRRSFTRLFREELGMGFALWRQQVRLLEAISLLEAGHSVASVAFDVGYESPSAFTAMFTRTFGRSPSLYAGRS</sequence>
<name>A0ABS7PMG6_9SPHN</name>
<evidence type="ECO:0000313" key="6">
    <source>
        <dbReference type="Proteomes" id="UP000706039"/>
    </source>
</evidence>
<reference evidence="5 6" key="1">
    <citation type="submission" date="2021-08" db="EMBL/GenBank/DDBJ databases">
        <authorList>
            <person name="Tuo L."/>
        </authorList>
    </citation>
    <scope>NUCLEOTIDE SEQUENCE [LARGE SCALE GENOMIC DNA]</scope>
    <source>
        <strain evidence="5 6">JCM 31229</strain>
    </source>
</reference>
<dbReference type="InterPro" id="IPR018060">
    <property type="entry name" value="HTH_AraC"/>
</dbReference>
<dbReference type="CDD" id="cd06124">
    <property type="entry name" value="cupin_NimR-like_N"/>
    <property type="match status" value="1"/>
</dbReference>
<dbReference type="Gene3D" id="1.10.10.60">
    <property type="entry name" value="Homeodomain-like"/>
    <property type="match status" value="1"/>
</dbReference>
<dbReference type="InterPro" id="IPR011051">
    <property type="entry name" value="RmlC_Cupin_sf"/>
</dbReference>
<dbReference type="EMBL" id="JAINVV010000004">
    <property type="protein sequence ID" value="MBY8822421.1"/>
    <property type="molecule type" value="Genomic_DNA"/>
</dbReference>
<gene>
    <name evidence="5" type="ORF">K7G82_08970</name>
</gene>
<keyword evidence="3" id="KW-0804">Transcription</keyword>
<dbReference type="PROSITE" id="PS01124">
    <property type="entry name" value="HTH_ARAC_FAMILY_2"/>
    <property type="match status" value="1"/>
</dbReference>
<dbReference type="InterPro" id="IPR018062">
    <property type="entry name" value="HTH_AraC-typ_CS"/>
</dbReference>
<comment type="caution">
    <text evidence="5">The sequence shown here is derived from an EMBL/GenBank/DDBJ whole genome shotgun (WGS) entry which is preliminary data.</text>
</comment>
<keyword evidence="6" id="KW-1185">Reference proteome</keyword>
<keyword evidence="1" id="KW-0805">Transcription regulation</keyword>
<dbReference type="InterPro" id="IPR013096">
    <property type="entry name" value="Cupin_2"/>
</dbReference>
<organism evidence="5 6">
    <name type="scientific">Sphingomonas colocasiae</name>
    <dbReference type="NCBI Taxonomy" id="1848973"/>
    <lineage>
        <taxon>Bacteria</taxon>
        <taxon>Pseudomonadati</taxon>
        <taxon>Pseudomonadota</taxon>
        <taxon>Alphaproteobacteria</taxon>
        <taxon>Sphingomonadales</taxon>
        <taxon>Sphingomonadaceae</taxon>
        <taxon>Sphingomonas</taxon>
    </lineage>
</organism>
<dbReference type="SUPFAM" id="SSF46689">
    <property type="entry name" value="Homeodomain-like"/>
    <property type="match status" value="1"/>
</dbReference>
<dbReference type="PANTHER" id="PTHR11019">
    <property type="entry name" value="HTH-TYPE TRANSCRIPTIONAL REGULATOR NIMR"/>
    <property type="match status" value="1"/>
</dbReference>
<dbReference type="SMART" id="SM00342">
    <property type="entry name" value="HTH_ARAC"/>
    <property type="match status" value="1"/>
</dbReference>
<evidence type="ECO:0000256" key="2">
    <source>
        <dbReference type="ARBA" id="ARBA00023125"/>
    </source>
</evidence>
<evidence type="ECO:0000313" key="5">
    <source>
        <dbReference type="EMBL" id="MBY8822421.1"/>
    </source>
</evidence>
<accession>A0ABS7PMG6</accession>
<dbReference type="RefSeq" id="WP_222989504.1">
    <property type="nucleotide sequence ID" value="NZ_JAINVV010000004.1"/>
</dbReference>
<dbReference type="SUPFAM" id="SSF51182">
    <property type="entry name" value="RmlC-like cupins"/>
    <property type="match status" value="1"/>
</dbReference>